<dbReference type="Proteomes" id="UP001165135">
    <property type="component" value="Unassembled WGS sequence"/>
</dbReference>
<accession>A0A9W6RHG9</accession>
<gene>
    <name evidence="1" type="ORF">Airi01_022570</name>
</gene>
<sequence length="51" mass="5685">MAYAVDFAWRHNHSLDERPRLFSMHFWATGDGVTLAETPRPAVDATNPATG</sequence>
<evidence type="ECO:0000313" key="1">
    <source>
        <dbReference type="EMBL" id="GLY73990.1"/>
    </source>
</evidence>
<name>A0A9W6RHG9_9ACTN</name>
<comment type="caution">
    <text evidence="1">The sequence shown here is derived from an EMBL/GenBank/DDBJ whole genome shotgun (WGS) entry which is preliminary data.</text>
</comment>
<dbReference type="RefSeq" id="WP_285619630.1">
    <property type="nucleotide sequence ID" value="NZ_BSTJ01000002.1"/>
</dbReference>
<reference evidence="1" key="1">
    <citation type="submission" date="2023-03" db="EMBL/GenBank/DDBJ databases">
        <title>Actinoallomurus iriomotensis NBRC 103681.</title>
        <authorList>
            <person name="Ichikawa N."/>
            <person name="Sato H."/>
            <person name="Tonouchi N."/>
        </authorList>
    </citation>
    <scope>NUCLEOTIDE SEQUENCE</scope>
    <source>
        <strain evidence="1">NBRC 103681</strain>
    </source>
</reference>
<evidence type="ECO:0000313" key="2">
    <source>
        <dbReference type="Proteomes" id="UP001165135"/>
    </source>
</evidence>
<dbReference type="InterPro" id="IPR011094">
    <property type="entry name" value="Uncharacterised_LppY/LpqO"/>
</dbReference>
<protein>
    <submittedName>
        <fullName evidence="1">Uncharacterized protein</fullName>
    </submittedName>
</protein>
<proteinExistence type="predicted"/>
<dbReference type="EMBL" id="BSTJ01000002">
    <property type="protein sequence ID" value="GLY73990.1"/>
    <property type="molecule type" value="Genomic_DNA"/>
</dbReference>
<dbReference type="Pfam" id="PF07485">
    <property type="entry name" value="DUF1529"/>
    <property type="match status" value="1"/>
</dbReference>
<dbReference type="AlphaFoldDB" id="A0A9W6RHG9"/>
<organism evidence="1 2">
    <name type="scientific">Actinoallomurus iriomotensis</name>
    <dbReference type="NCBI Taxonomy" id="478107"/>
    <lineage>
        <taxon>Bacteria</taxon>
        <taxon>Bacillati</taxon>
        <taxon>Actinomycetota</taxon>
        <taxon>Actinomycetes</taxon>
        <taxon>Streptosporangiales</taxon>
        <taxon>Thermomonosporaceae</taxon>
        <taxon>Actinoallomurus</taxon>
    </lineage>
</organism>